<dbReference type="FunFam" id="1.25.40.10:FF:000012">
    <property type="entry name" value="PEX5-related protein isoform 5"/>
    <property type="match status" value="1"/>
</dbReference>
<feature type="region of interest" description="Disordered" evidence="15">
    <location>
        <begin position="116"/>
        <end position="168"/>
    </location>
</feature>
<reference evidence="17" key="5">
    <citation type="submission" date="2025-05" db="UniProtKB">
        <authorList>
            <consortium name="Ensembl"/>
        </authorList>
    </citation>
    <scope>IDENTIFICATION</scope>
</reference>
<keyword evidence="5" id="KW-0597">Phosphoprotein</keyword>
<evidence type="ECO:0000256" key="4">
    <source>
        <dbReference type="ARBA" id="ARBA00022490"/>
    </source>
</evidence>
<dbReference type="PROSITE" id="PS50005">
    <property type="entry name" value="TPR"/>
    <property type="match status" value="3"/>
</dbReference>
<dbReference type="GO" id="GO:0031267">
    <property type="term" value="F:small GTPase binding"/>
    <property type="evidence" value="ECO:0007669"/>
    <property type="project" value="Ensembl"/>
</dbReference>
<name>A0A671G9J2_RHIFE</name>
<reference evidence="16 19" key="4">
    <citation type="journal article" date="2020" name="Nature">
        <title>Six reference-quality genomes reveal evolution of bat adaptations.</title>
        <authorList>
            <person name="Jebb D."/>
            <person name="Huang Z."/>
            <person name="Pippel M."/>
            <person name="Hughes G.M."/>
            <person name="Lavrichenko K."/>
            <person name="Devanna P."/>
            <person name="Winkler S."/>
            <person name="Jermiin L.S."/>
            <person name="Skirmuntt E.C."/>
            <person name="Katzourakis A."/>
            <person name="Burkitt-Gray L."/>
            <person name="Ray D.A."/>
            <person name="Sullivan K.A.M."/>
            <person name="Roscito J.G."/>
            <person name="Kirilenko B.M."/>
            <person name="Davalos L.M."/>
            <person name="Corthals A.P."/>
            <person name="Power M.L."/>
            <person name="Jones G."/>
            <person name="Ransome R.D."/>
            <person name="Dechmann D.K.N."/>
            <person name="Locatelli A.G."/>
            <person name="Puechmaille S.J."/>
            <person name="Fedrigo O."/>
            <person name="Jarvis E.D."/>
            <person name="Hiller M."/>
            <person name="Vernes S.C."/>
            <person name="Myers E.W."/>
            <person name="Teeling E.C."/>
        </authorList>
    </citation>
    <scope>NUCLEOTIDE SEQUENCE [LARGE SCALE GENOMIC DNA]</scope>
    <source>
        <strain evidence="16">MRhiFer1</strain>
        <tissue evidence="16">Lung</tissue>
    </source>
</reference>
<dbReference type="GO" id="GO:0005829">
    <property type="term" value="C:cytosol"/>
    <property type="evidence" value="ECO:0007669"/>
    <property type="project" value="TreeGrafter"/>
</dbReference>
<evidence type="ECO:0000256" key="5">
    <source>
        <dbReference type="ARBA" id="ARBA00022553"/>
    </source>
</evidence>
<evidence type="ECO:0000313" key="19">
    <source>
        <dbReference type="Proteomes" id="UP000585614"/>
    </source>
</evidence>
<feature type="repeat" description="TPR" evidence="14">
    <location>
        <begin position="359"/>
        <end position="392"/>
    </location>
</feature>
<evidence type="ECO:0000256" key="6">
    <source>
        <dbReference type="ARBA" id="ARBA00022737"/>
    </source>
</evidence>
<dbReference type="GO" id="GO:0016560">
    <property type="term" value="P:protein import into peroxisome matrix, docking"/>
    <property type="evidence" value="ECO:0007669"/>
    <property type="project" value="TreeGrafter"/>
</dbReference>
<feature type="repeat" description="TPR" evidence="14">
    <location>
        <begin position="507"/>
        <end position="540"/>
    </location>
</feature>
<evidence type="ECO:0000313" key="18">
    <source>
        <dbReference type="Proteomes" id="UP000472240"/>
    </source>
</evidence>
<evidence type="ECO:0000256" key="10">
    <source>
        <dbReference type="ARBA" id="ARBA00068316"/>
    </source>
</evidence>
<evidence type="ECO:0000256" key="3">
    <source>
        <dbReference type="ARBA" id="ARBA00005348"/>
    </source>
</evidence>
<evidence type="ECO:0000313" key="16">
    <source>
        <dbReference type="EMBL" id="KAF6385304.1"/>
    </source>
</evidence>
<evidence type="ECO:0000256" key="7">
    <source>
        <dbReference type="ARBA" id="ARBA00022803"/>
    </source>
</evidence>
<accession>A0A671G9J2</accession>
<evidence type="ECO:0000256" key="12">
    <source>
        <dbReference type="ARBA" id="ARBA00079268"/>
    </source>
</evidence>
<keyword evidence="8" id="KW-0472">Membrane</keyword>
<evidence type="ECO:0000256" key="15">
    <source>
        <dbReference type="SAM" id="MobiDB-lite"/>
    </source>
</evidence>
<dbReference type="AlphaFoldDB" id="A0A671G9J2"/>
<evidence type="ECO:0000256" key="1">
    <source>
        <dbReference type="ARBA" id="ARBA00004170"/>
    </source>
</evidence>
<dbReference type="Proteomes" id="UP000472240">
    <property type="component" value="Chromosome 2"/>
</dbReference>
<dbReference type="GO" id="GO:0005052">
    <property type="term" value="F:peroxisome matrix targeting signal-1 binding"/>
    <property type="evidence" value="ECO:0007669"/>
    <property type="project" value="TreeGrafter"/>
</dbReference>
<reference evidence="17 18" key="1">
    <citation type="journal article" date="2015" name="Annu Rev Anim Biosci">
        <title>The Genome 10K Project: a way forward.</title>
        <authorList>
            <person name="Koepfli K.P."/>
            <person name="Paten B."/>
            <person name="O'Brien S.J."/>
            <person name="Koepfli K.P."/>
            <person name="Paten B."/>
            <person name="Antunes A."/>
            <person name="Belov K."/>
            <person name="Bustamante C."/>
            <person name="Castoe T.A."/>
            <person name="Clawson H."/>
            <person name="Crawford A.J."/>
            <person name="Diekhans M."/>
            <person name="Distel D."/>
            <person name="Durbin R."/>
            <person name="Earl D."/>
            <person name="Fujita M.K."/>
            <person name="Gamble T."/>
            <person name="Georges A."/>
            <person name="Gemmell N."/>
            <person name="Gilbert M.T."/>
            <person name="Graves J.M."/>
            <person name="Green R.E."/>
            <person name="Hickey G."/>
            <person name="Jarvis E.D."/>
            <person name="Johnson W."/>
            <person name="Komissarov A."/>
            <person name="Korf I."/>
            <person name="Kuhn R."/>
            <person name="Larkin D.M."/>
            <person name="Lewin H."/>
            <person name="Lopez J.V."/>
            <person name="Ma J."/>
            <person name="Marques-Bonet T."/>
            <person name="Miller W."/>
            <person name="Murphy R."/>
            <person name="Pevzner P."/>
            <person name="Shapiro B."/>
            <person name="Steiner C."/>
            <person name="Tamazian G."/>
            <person name="Venkatesh B."/>
            <person name="Wang J."/>
            <person name="Wayne R."/>
            <person name="Wiley E."/>
            <person name="Yang H."/>
            <person name="Zhang G."/>
            <person name="Haussler D."/>
            <person name="Ryder O."/>
            <person name="O'Brien S.J."/>
        </authorList>
    </citation>
    <scope>NUCLEOTIDE SEQUENCE</scope>
</reference>
<sequence>MYQGHMQKSKEKGYGKLSSDEDLEIIVDQKQGKGSRAADKAVAMVMKEIPREESAEEKPLLTMTSQLVNEQQESRPLLSPSIDDFLCETKSEAIARPVTSNTAVLTTGLDLLDLSEPISQTPTKGKKLEASSKTSSLKKKADGSDLIGGDAEQRGPPLRGPETSSLDLDIQTQLEKWEDVKFRDRASKGHPMAERKSCSSRTGSKELLWSSEHRSQPELSGGKSALNSESASELELVPPAQARLTKEQRWGSALLSRNHSLEEEFERAKAAVESDTEFWDKMQAEWEEMARRNWISENQEAQNQVTISASEKGYYFHTENPFKDWPGAFEEGLKRLKEGDLPVTILFMEAAILQDPGDAEAWQFLGITQAENENEQAAIVALQRCLDLQPNNLKALMALAVSYTNTGHQQDACESLKNWIKQNPKYKYLVKSKKGSPGLTRRMSKSPVDSAVLEGVKELYLEAAHQNGDVIDPDLQTGLGVLFHLSGEFNRAIDAFNAALTVRPEDYSLWNRLGATLANGDRSEEAVEAYTRALEIQPGFIRSRYNLGISCINLGAYREAVSNFLTALSLQRKSRNQQQVPHPAISGNIWAALRIALSLMDQPELFQAANLGDLDVLLRAFNLDP</sequence>
<evidence type="ECO:0000256" key="2">
    <source>
        <dbReference type="ARBA" id="ARBA00004496"/>
    </source>
</evidence>
<dbReference type="RefSeq" id="XP_032945244.1">
    <property type="nucleotide sequence ID" value="XM_033089353.1"/>
</dbReference>
<keyword evidence="18" id="KW-1185">Reference proteome</keyword>
<dbReference type="InterPro" id="IPR019734">
    <property type="entry name" value="TPR_rpt"/>
</dbReference>
<dbReference type="PANTHER" id="PTHR10130:SF1">
    <property type="entry name" value="PEX5-RELATED PROTEIN"/>
    <property type="match status" value="1"/>
</dbReference>
<dbReference type="InterPro" id="IPR024111">
    <property type="entry name" value="PEX5/PEX5L"/>
</dbReference>
<dbReference type="Ensembl" id="ENSRFET00010035562.1">
    <property type="protein sequence ID" value="ENSRFEP00010032834.1"/>
    <property type="gene ID" value="ENSRFEG00010021467.1"/>
</dbReference>
<evidence type="ECO:0000256" key="11">
    <source>
        <dbReference type="ARBA" id="ARBA00076398"/>
    </source>
</evidence>
<evidence type="ECO:0000256" key="13">
    <source>
        <dbReference type="ARBA" id="ARBA00079805"/>
    </source>
</evidence>
<dbReference type="GO" id="GO:0043235">
    <property type="term" value="C:receptor complex"/>
    <property type="evidence" value="ECO:0007669"/>
    <property type="project" value="Ensembl"/>
</dbReference>
<dbReference type="GO" id="GO:0005778">
    <property type="term" value="C:peroxisomal membrane"/>
    <property type="evidence" value="ECO:0007669"/>
    <property type="project" value="TreeGrafter"/>
</dbReference>
<feature type="region of interest" description="Disordered" evidence="15">
    <location>
        <begin position="181"/>
        <end position="239"/>
    </location>
</feature>
<dbReference type="Proteomes" id="UP000585614">
    <property type="component" value="Unassembled WGS sequence"/>
</dbReference>
<comment type="function">
    <text evidence="9">Accessory subunit of hyperpolarization-activated cyclic nucleotide-gated (HCN) channels, regulating their cell-surface expression and cyclic nucleotide dependence.</text>
</comment>
<feature type="compositionally biased region" description="Basic and acidic residues" evidence="15">
    <location>
        <begin position="181"/>
        <end position="197"/>
    </location>
</feature>
<feature type="compositionally biased region" description="Low complexity" evidence="15">
    <location>
        <begin position="224"/>
        <end position="236"/>
    </location>
</feature>
<dbReference type="SMART" id="SM00028">
    <property type="entry name" value="TPR"/>
    <property type="match status" value="5"/>
</dbReference>
<evidence type="ECO:0000313" key="17">
    <source>
        <dbReference type="Ensembl" id="ENSRFEP00010032834.1"/>
    </source>
</evidence>
<evidence type="ECO:0000256" key="8">
    <source>
        <dbReference type="ARBA" id="ARBA00023136"/>
    </source>
</evidence>
<feature type="repeat" description="TPR" evidence="14">
    <location>
        <begin position="473"/>
        <end position="506"/>
    </location>
</feature>
<reference evidence="17 18" key="3">
    <citation type="submission" date="2018-12" db="EMBL/GenBank/DDBJ databases">
        <title>G10K-VGP greater horseshoe bat female genome, primary haplotype.</title>
        <authorList>
            <person name="Teeling E."/>
            <person name="Myers G."/>
            <person name="Vernes S."/>
            <person name="Pippel M."/>
            <person name="Winkler S."/>
            <person name="Fedrigo O."/>
            <person name="Rhie A."/>
            <person name="Koren S."/>
            <person name="Phillippy A."/>
            <person name="Lewin H."/>
            <person name="Damas J."/>
            <person name="Howe K."/>
            <person name="Mountcastle J."/>
            <person name="Jarvis E.D."/>
        </authorList>
    </citation>
    <scope>NUCLEOTIDE SEQUENCE [LARGE SCALE GENOMIC DNA]</scope>
</reference>
<dbReference type="Pfam" id="PF13432">
    <property type="entry name" value="TPR_16"/>
    <property type="match status" value="1"/>
</dbReference>
<keyword evidence="6" id="KW-0677">Repeat</keyword>
<dbReference type="CTD" id="51555"/>
<comment type="similarity">
    <text evidence="3">Belongs to the peroxisomal targeting signal receptor family.</text>
</comment>
<keyword evidence="4" id="KW-0963">Cytoplasm</keyword>
<dbReference type="GeneTree" id="ENSGT00940000155931"/>
<protein>
    <recommendedName>
        <fullName evidence="10">PEX5-related protein</fullName>
    </recommendedName>
    <alternativeName>
        <fullName evidence="13">PEX5-like protein</fullName>
    </alternativeName>
    <alternativeName>
        <fullName evidence="12">Peroxin-5-related protein</fullName>
    </alternativeName>
    <alternativeName>
        <fullName evidence="11">Tetratricopeptide repeat-containing Rab8b-interacting protein</fullName>
    </alternativeName>
</protein>
<evidence type="ECO:0000256" key="9">
    <source>
        <dbReference type="ARBA" id="ARBA00056540"/>
    </source>
</evidence>
<dbReference type="SUPFAM" id="SSF48452">
    <property type="entry name" value="TPR-like"/>
    <property type="match status" value="1"/>
</dbReference>
<organism evidence="17 18">
    <name type="scientific">Rhinolophus ferrumequinum</name>
    <name type="common">Greater horseshoe bat</name>
    <dbReference type="NCBI Taxonomy" id="59479"/>
    <lineage>
        <taxon>Eukaryota</taxon>
        <taxon>Metazoa</taxon>
        <taxon>Chordata</taxon>
        <taxon>Craniata</taxon>
        <taxon>Vertebrata</taxon>
        <taxon>Euteleostomi</taxon>
        <taxon>Mammalia</taxon>
        <taxon>Eutheria</taxon>
        <taxon>Laurasiatheria</taxon>
        <taxon>Chiroptera</taxon>
        <taxon>Yinpterochiroptera</taxon>
        <taxon>Rhinolophoidea</taxon>
        <taxon>Rhinolophidae</taxon>
        <taxon>Rhinolophinae</taxon>
        <taxon>Rhinolophus</taxon>
    </lineage>
</organism>
<dbReference type="OMA" id="RNWISES"/>
<dbReference type="EMBL" id="JACAGC010000002">
    <property type="protein sequence ID" value="KAF6385304.1"/>
    <property type="molecule type" value="Genomic_DNA"/>
</dbReference>
<keyword evidence="7 14" id="KW-0802">TPR repeat</keyword>
<dbReference type="Pfam" id="PF13181">
    <property type="entry name" value="TPR_8"/>
    <property type="match status" value="2"/>
</dbReference>
<gene>
    <name evidence="17" type="primary">PEX5L</name>
    <name evidence="16" type="ORF">mRhiFer1_012841</name>
</gene>
<comment type="subcellular location">
    <subcellularLocation>
        <location evidence="2">Cytoplasm</location>
    </subcellularLocation>
    <subcellularLocation>
        <location evidence="1">Membrane</location>
        <topology evidence="1">Peripheral membrane protein</topology>
    </subcellularLocation>
</comment>
<reference evidence="17 18" key="2">
    <citation type="journal article" date="2018" name="Annu Rev Anim Biosci">
        <title>Bat Biology, Genomes, and the Bat1K Project: To Generate Chromosome-Level Genomes for All Living Bat Species.</title>
        <authorList>
            <person name="Teeling E.C."/>
            <person name="Vernes S.C."/>
            <person name="Davalos L.M."/>
            <person name="Ray D.A."/>
            <person name="Gilbert M.T.P."/>
            <person name="Myers E."/>
        </authorList>
    </citation>
    <scope>NUCLEOTIDE SEQUENCE</scope>
</reference>
<proteinExistence type="inferred from homology"/>
<evidence type="ECO:0000256" key="14">
    <source>
        <dbReference type="PROSITE-ProRule" id="PRU00339"/>
    </source>
</evidence>
<dbReference type="GeneID" id="117012856"/>
<dbReference type="PANTHER" id="PTHR10130">
    <property type="entry name" value="PEROXISOMAL TARGETING SIGNAL 1 RECEPTOR PEX5"/>
    <property type="match status" value="1"/>
</dbReference>
<dbReference type="Gene3D" id="1.25.40.10">
    <property type="entry name" value="Tetratricopeptide repeat domain"/>
    <property type="match status" value="1"/>
</dbReference>
<dbReference type="InterPro" id="IPR011990">
    <property type="entry name" value="TPR-like_helical_dom_sf"/>
</dbReference>